<accession>A0A7S3UZN2</accession>
<organism evidence="4">
    <name type="scientific">Aplanochytrium stocchinoi</name>
    <dbReference type="NCBI Taxonomy" id="215587"/>
    <lineage>
        <taxon>Eukaryota</taxon>
        <taxon>Sar</taxon>
        <taxon>Stramenopiles</taxon>
        <taxon>Bigyra</taxon>
        <taxon>Labyrinthulomycetes</taxon>
        <taxon>Thraustochytrida</taxon>
        <taxon>Thraustochytriidae</taxon>
        <taxon>Aplanochytrium</taxon>
    </lineage>
</organism>
<feature type="domain" description="PX" evidence="3">
    <location>
        <begin position="210"/>
        <end position="339"/>
    </location>
</feature>
<dbReference type="PROSITE" id="PS50195">
    <property type="entry name" value="PX"/>
    <property type="match status" value="1"/>
</dbReference>
<dbReference type="InterPro" id="IPR028662">
    <property type="entry name" value="SNX8/Mvp1"/>
</dbReference>
<comment type="subcellular location">
    <subcellularLocation>
        <location evidence="1">Membrane</location>
        <topology evidence="1">Peripheral membrane protein</topology>
        <orientation evidence="1">Cytoplasmic side</orientation>
    </subcellularLocation>
</comment>
<evidence type="ECO:0000259" key="3">
    <source>
        <dbReference type="PROSITE" id="PS50195"/>
    </source>
</evidence>
<feature type="region of interest" description="Disordered" evidence="2">
    <location>
        <begin position="376"/>
        <end position="429"/>
    </location>
</feature>
<evidence type="ECO:0000313" key="4">
    <source>
        <dbReference type="EMBL" id="CAE0442076.1"/>
    </source>
</evidence>
<dbReference type="CDD" id="cd06093">
    <property type="entry name" value="PX_domain"/>
    <property type="match status" value="1"/>
</dbReference>
<dbReference type="GO" id="GO:0031901">
    <property type="term" value="C:early endosome membrane"/>
    <property type="evidence" value="ECO:0007669"/>
    <property type="project" value="TreeGrafter"/>
</dbReference>
<dbReference type="PANTHER" id="PTHR46571">
    <property type="entry name" value="SORTING NEXIN-8"/>
    <property type="match status" value="1"/>
</dbReference>
<dbReference type="Pfam" id="PF00787">
    <property type="entry name" value="PX"/>
    <property type="match status" value="1"/>
</dbReference>
<dbReference type="GO" id="GO:0006886">
    <property type="term" value="P:intracellular protein transport"/>
    <property type="evidence" value="ECO:0007669"/>
    <property type="project" value="TreeGrafter"/>
</dbReference>
<dbReference type="PANTHER" id="PTHR46571:SF1">
    <property type="entry name" value="SORTING NEXIN-8"/>
    <property type="match status" value="1"/>
</dbReference>
<name>A0A7S3UZN2_9STRA</name>
<feature type="compositionally biased region" description="Low complexity" evidence="2">
    <location>
        <begin position="402"/>
        <end position="412"/>
    </location>
</feature>
<dbReference type="InterPro" id="IPR001683">
    <property type="entry name" value="PX_dom"/>
</dbReference>
<dbReference type="InterPro" id="IPR036871">
    <property type="entry name" value="PX_dom_sf"/>
</dbReference>
<sequence>MGNSLSNSPIFGGGLDYVTRIWKIPRDFESVRVNEVSEKIREQEEIDLIWCKSMALGSANNNENVSNSSVDQHENENGNGNEKTSEIFHWIVMRHFESGRVLLYVDGYLRGEGHASFGGTLLKVNISPTKLVVVRISFNESSSFSYKYECKLHQSGKGISDTGKIIPENNEVLEQNHDPKQILTKVEEAIVLSSEEAAAPDQRISHSSSGIVQSYGTENKASRSNKDPVVMYQVKTSIYQEGSMGKGEPLQTVVVLRRFSDFVKMHNGLLSAFCGTHLYSNVPPLPPKHNKLFANHLDRSFIEKRRHSLGHFLSKIVTLPRAGKNPDVRIFLGLTSEFRGERIKRVKHVRANAVQRSIANQQQVFVPDKVSIIQSSNESKNIPQPVSQSQTGASAACLPEPSSASASVSYSYDNDDDDDDDEANAGSFV</sequence>
<gene>
    <name evidence="4" type="ORF">ASTO00021_LOCUS12194</name>
</gene>
<dbReference type="GO" id="GO:0005829">
    <property type="term" value="C:cytosol"/>
    <property type="evidence" value="ECO:0007669"/>
    <property type="project" value="GOC"/>
</dbReference>
<dbReference type="SMART" id="SM00312">
    <property type="entry name" value="PX"/>
    <property type="match status" value="1"/>
</dbReference>
<evidence type="ECO:0000256" key="2">
    <source>
        <dbReference type="SAM" id="MobiDB-lite"/>
    </source>
</evidence>
<dbReference type="EMBL" id="HBIN01016070">
    <property type="protein sequence ID" value="CAE0442076.1"/>
    <property type="molecule type" value="Transcribed_RNA"/>
</dbReference>
<dbReference type="Gene3D" id="3.30.1520.10">
    <property type="entry name" value="Phox-like domain"/>
    <property type="match status" value="1"/>
</dbReference>
<proteinExistence type="predicted"/>
<dbReference type="GO" id="GO:0035091">
    <property type="term" value="F:phosphatidylinositol binding"/>
    <property type="evidence" value="ECO:0007669"/>
    <property type="project" value="InterPro"/>
</dbReference>
<dbReference type="GO" id="GO:0034498">
    <property type="term" value="P:early endosome to Golgi transport"/>
    <property type="evidence" value="ECO:0007669"/>
    <property type="project" value="TreeGrafter"/>
</dbReference>
<protein>
    <recommendedName>
        <fullName evidence="3">PX domain-containing protein</fullName>
    </recommendedName>
</protein>
<evidence type="ECO:0000256" key="1">
    <source>
        <dbReference type="ARBA" id="ARBA00004287"/>
    </source>
</evidence>
<dbReference type="SUPFAM" id="SSF64268">
    <property type="entry name" value="PX domain"/>
    <property type="match status" value="1"/>
</dbReference>
<feature type="compositionally biased region" description="Acidic residues" evidence="2">
    <location>
        <begin position="413"/>
        <end position="423"/>
    </location>
</feature>
<dbReference type="AlphaFoldDB" id="A0A7S3UZN2"/>
<reference evidence="4" key="1">
    <citation type="submission" date="2021-01" db="EMBL/GenBank/DDBJ databases">
        <authorList>
            <person name="Corre E."/>
            <person name="Pelletier E."/>
            <person name="Niang G."/>
            <person name="Scheremetjew M."/>
            <person name="Finn R."/>
            <person name="Kale V."/>
            <person name="Holt S."/>
            <person name="Cochrane G."/>
            <person name="Meng A."/>
            <person name="Brown T."/>
            <person name="Cohen L."/>
        </authorList>
    </citation>
    <scope>NUCLEOTIDE SEQUENCE</scope>
    <source>
        <strain evidence="4">GSBS06</strain>
    </source>
</reference>
<feature type="compositionally biased region" description="Polar residues" evidence="2">
    <location>
        <begin position="376"/>
        <end position="393"/>
    </location>
</feature>
<feature type="region of interest" description="Disordered" evidence="2">
    <location>
        <begin position="62"/>
        <end position="81"/>
    </location>
</feature>